<feature type="domain" description="CusB-like beta-barrel" evidence="3">
    <location>
        <begin position="227"/>
        <end position="299"/>
    </location>
</feature>
<dbReference type="Gene3D" id="1.10.287.470">
    <property type="entry name" value="Helix hairpin bin"/>
    <property type="match status" value="1"/>
</dbReference>
<evidence type="ECO:0000313" key="5">
    <source>
        <dbReference type="EMBL" id="NYZ18159.1"/>
    </source>
</evidence>
<dbReference type="PANTHER" id="PTHR30469">
    <property type="entry name" value="MULTIDRUG RESISTANCE PROTEIN MDTA"/>
    <property type="match status" value="1"/>
</dbReference>
<dbReference type="InterPro" id="IPR058625">
    <property type="entry name" value="MdtA-like_BSH"/>
</dbReference>
<feature type="domain" description="Multidrug resistance protein MdtA-like barrel-sandwich hybrid" evidence="2">
    <location>
        <begin position="94"/>
        <end position="215"/>
    </location>
</feature>
<proteinExistence type="inferred from homology"/>
<comment type="caution">
    <text evidence="5">The sequence shown here is derived from an EMBL/GenBank/DDBJ whole genome shotgun (WGS) entry which is preliminary data.</text>
</comment>
<dbReference type="InterPro" id="IPR058637">
    <property type="entry name" value="YknX-like_C"/>
</dbReference>
<keyword evidence="6" id="KW-1185">Reference proteome</keyword>
<dbReference type="Pfam" id="PF25917">
    <property type="entry name" value="BSH_RND"/>
    <property type="match status" value="1"/>
</dbReference>
<dbReference type="Pfam" id="PF25954">
    <property type="entry name" value="Beta-barrel_RND_2"/>
    <property type="match status" value="1"/>
</dbReference>
<dbReference type="InterPro" id="IPR006143">
    <property type="entry name" value="RND_pump_MFP"/>
</dbReference>
<dbReference type="Proteomes" id="UP000584642">
    <property type="component" value="Unassembled WGS sequence"/>
</dbReference>
<evidence type="ECO:0000259" key="2">
    <source>
        <dbReference type="Pfam" id="PF25917"/>
    </source>
</evidence>
<reference evidence="5 6" key="1">
    <citation type="submission" date="2020-05" db="EMBL/GenBank/DDBJ databases">
        <title>Azospirillum oleiclasticum sp. nov, a nitrogen-fixing and heavy crude oil-emulsifying bacterium isolated from the crude oil of Yumen Oilfield.</title>
        <authorList>
            <person name="Wu D."/>
            <person name="Cai M."/>
            <person name="Zhang X."/>
        </authorList>
    </citation>
    <scope>NUCLEOTIDE SEQUENCE [LARGE SCALE GENOMIC DNA]</scope>
    <source>
        <strain evidence="5 6">ROY-1-1-2</strain>
    </source>
</reference>
<organism evidence="5 6">
    <name type="scientific">Azospirillum oleiclasticum</name>
    <dbReference type="NCBI Taxonomy" id="2735135"/>
    <lineage>
        <taxon>Bacteria</taxon>
        <taxon>Pseudomonadati</taxon>
        <taxon>Pseudomonadota</taxon>
        <taxon>Alphaproteobacteria</taxon>
        <taxon>Rhodospirillales</taxon>
        <taxon>Azospirillaceae</taxon>
        <taxon>Azospirillum</taxon>
    </lineage>
</organism>
<accession>A0ABX2T1R9</accession>
<dbReference type="InterPro" id="IPR058792">
    <property type="entry name" value="Beta-barrel_RND_2"/>
</dbReference>
<dbReference type="Gene3D" id="2.40.50.100">
    <property type="match status" value="1"/>
</dbReference>
<sequence length="382" mass="40535">MRPMFRATVLAALLALGAGGYWYFVQENGSVGELADRARTLMAAWTGGGAKPAAPAAAPAQGGNSPVPIEAATVRVGSIARTVTAVGSTVSNESVVIRPEVAGRITEIAFIEGQAVTRGTVLFRMDDSVARATLAQAQASLAFSRSDLQRAEELFRQGSGAGRAREQAQAKLLADDAATQLAKAQLDKLTLIAPFDGVVGLRKVSVGDVVQPGKDFVNLEQIDTLKLDFRVPELYLPAVRIGQSLSVAVDAFPGRRFQGEVYAIDPLIDVNGRAVVIRARVPNTDRTLRPGLFARVELTLTVTPNAILVPEQAITSVGQDLFVFKVVDGRAKQTKVRIGNRRNAEVEVAEGLQPDDVIVVSGQIRVRDGVPVRVTNAKPAGT</sequence>
<dbReference type="RefSeq" id="WP_180280763.1">
    <property type="nucleotide sequence ID" value="NZ_JABFFR010000001.1"/>
</dbReference>
<comment type="similarity">
    <text evidence="1">Belongs to the membrane fusion protein (MFP) (TC 8.A.1) family.</text>
</comment>
<dbReference type="PANTHER" id="PTHR30469:SF11">
    <property type="entry name" value="BLL4320 PROTEIN"/>
    <property type="match status" value="1"/>
</dbReference>
<name>A0ABX2T1R9_9PROT</name>
<dbReference type="NCBIfam" id="TIGR01730">
    <property type="entry name" value="RND_mfp"/>
    <property type="match status" value="1"/>
</dbReference>
<feature type="domain" description="YknX-like C-terminal permuted SH3-like" evidence="4">
    <location>
        <begin position="307"/>
        <end position="374"/>
    </location>
</feature>
<protein>
    <submittedName>
        <fullName evidence="5">Efflux RND transporter periplasmic adaptor subunit</fullName>
    </submittedName>
</protein>
<dbReference type="Pfam" id="PF25989">
    <property type="entry name" value="YknX_C"/>
    <property type="match status" value="1"/>
</dbReference>
<dbReference type="SUPFAM" id="SSF111369">
    <property type="entry name" value="HlyD-like secretion proteins"/>
    <property type="match status" value="1"/>
</dbReference>
<dbReference type="EMBL" id="JABFDB010000001">
    <property type="protein sequence ID" value="NYZ18159.1"/>
    <property type="molecule type" value="Genomic_DNA"/>
</dbReference>
<dbReference type="Gene3D" id="2.40.30.170">
    <property type="match status" value="1"/>
</dbReference>
<evidence type="ECO:0000256" key="1">
    <source>
        <dbReference type="ARBA" id="ARBA00009477"/>
    </source>
</evidence>
<evidence type="ECO:0000259" key="3">
    <source>
        <dbReference type="Pfam" id="PF25954"/>
    </source>
</evidence>
<evidence type="ECO:0000313" key="6">
    <source>
        <dbReference type="Proteomes" id="UP000584642"/>
    </source>
</evidence>
<dbReference type="Gene3D" id="2.40.420.20">
    <property type="match status" value="1"/>
</dbReference>
<gene>
    <name evidence="5" type="ORF">HND93_00425</name>
</gene>
<evidence type="ECO:0000259" key="4">
    <source>
        <dbReference type="Pfam" id="PF25989"/>
    </source>
</evidence>